<keyword evidence="3" id="KW-1185">Reference proteome</keyword>
<keyword evidence="2" id="KW-0808">Transferase</keyword>
<dbReference type="InterPro" id="IPR042213">
    <property type="entry name" value="NBD_C_sf"/>
</dbReference>
<reference evidence="2 3" key="1">
    <citation type="submission" date="2020-02" db="EMBL/GenBank/DDBJ databases">
        <title>Ideonella bacterium strain TBM-1.</title>
        <authorList>
            <person name="Chen W.-M."/>
        </authorList>
    </citation>
    <scope>NUCLEOTIDE SEQUENCE [LARGE SCALE GENOMIC DNA]</scope>
    <source>
        <strain evidence="2 3">TBM-1</strain>
    </source>
</reference>
<gene>
    <name evidence="2" type="ORF">G3A44_15015</name>
</gene>
<sequence length="386" mass="39440">MTHPWLPLHLLADDLTGALDSAAAFGAGVPVHLDRPPAHAERPGPAVAVLATATRDVAPPTLPGHLAPVLPWWADAGIAFKKVDSLLRGNTLAEVAWLTRAGGFGRVVMAPALPAQGRYTLGGRLAVAPAGAPWTQAEARGPQLAQALHALDWPADCALHLPDVRDDATLDALLGEALPALAGPQPARPTLWCGSAGLAAAWARALKPVRAAPPGCPAPATASAATGAVWVVGASHQAIARAQWDRAQAAWPQALTVRHGQPQALAQACAVLRNAAAGGPGPVLIDLAPLHPLTAAEAATLLHTQVAALTALPPPARLLVLGGDTALALARATGVQAMVSGLPGRPGWGQARWQGGRWHGLLMDCRSGAFGAEDDLCRALEVVMPA</sequence>
<keyword evidence="2" id="KW-0418">Kinase</keyword>
<evidence type="ECO:0000259" key="1">
    <source>
        <dbReference type="Pfam" id="PF07005"/>
    </source>
</evidence>
<dbReference type="RefSeq" id="WP_163458422.1">
    <property type="nucleotide sequence ID" value="NZ_JAAGOH010000018.1"/>
</dbReference>
<organism evidence="2 3">
    <name type="scientific">Ideonella livida</name>
    <dbReference type="NCBI Taxonomy" id="2707176"/>
    <lineage>
        <taxon>Bacteria</taxon>
        <taxon>Pseudomonadati</taxon>
        <taxon>Pseudomonadota</taxon>
        <taxon>Betaproteobacteria</taxon>
        <taxon>Burkholderiales</taxon>
        <taxon>Sphaerotilaceae</taxon>
        <taxon>Ideonella</taxon>
    </lineage>
</organism>
<dbReference type="GO" id="GO:0016301">
    <property type="term" value="F:kinase activity"/>
    <property type="evidence" value="ECO:0007669"/>
    <property type="project" value="UniProtKB-KW"/>
</dbReference>
<dbReference type="EMBL" id="JAAGOH010000018">
    <property type="protein sequence ID" value="NDY92497.1"/>
    <property type="molecule type" value="Genomic_DNA"/>
</dbReference>
<protein>
    <submittedName>
        <fullName evidence="2">Four-carbon acid sugar kinase family protein</fullName>
    </submittedName>
</protein>
<dbReference type="InterPro" id="IPR010737">
    <property type="entry name" value="4-carb_acid_sugar_kinase_N"/>
</dbReference>
<dbReference type="Gene3D" id="3.40.50.10840">
    <property type="entry name" value="Putative sugar-binding, N-terminal domain"/>
    <property type="match status" value="1"/>
</dbReference>
<dbReference type="Pfam" id="PF07005">
    <property type="entry name" value="SBD_N"/>
    <property type="match status" value="1"/>
</dbReference>
<proteinExistence type="predicted"/>
<dbReference type="Proteomes" id="UP000484255">
    <property type="component" value="Unassembled WGS sequence"/>
</dbReference>
<dbReference type="InterPro" id="IPR037051">
    <property type="entry name" value="4-carb_acid_sugar_kinase_N_sf"/>
</dbReference>
<name>A0A7C9PI11_9BURK</name>
<evidence type="ECO:0000313" key="3">
    <source>
        <dbReference type="Proteomes" id="UP000484255"/>
    </source>
</evidence>
<comment type="caution">
    <text evidence="2">The sequence shown here is derived from an EMBL/GenBank/DDBJ whole genome shotgun (WGS) entry which is preliminary data.</text>
</comment>
<accession>A0A7C9PI11</accession>
<dbReference type="SUPFAM" id="SSF142764">
    <property type="entry name" value="YgbK-like"/>
    <property type="match status" value="1"/>
</dbReference>
<dbReference type="Gene3D" id="3.40.980.20">
    <property type="entry name" value="Four-carbon acid sugar kinase, nucleotide binding domain"/>
    <property type="match status" value="1"/>
</dbReference>
<dbReference type="AlphaFoldDB" id="A0A7C9PI11"/>
<feature type="domain" description="Four-carbon acid sugar kinase N-terminal" evidence="1">
    <location>
        <begin position="10"/>
        <end position="136"/>
    </location>
</feature>
<evidence type="ECO:0000313" key="2">
    <source>
        <dbReference type="EMBL" id="NDY92497.1"/>
    </source>
</evidence>